<comment type="caution">
    <text evidence="2">The sequence shown here is derived from an EMBL/GenBank/DDBJ whole genome shotgun (WGS) entry which is preliminary data.</text>
</comment>
<dbReference type="EMBL" id="WJBH02000002">
    <property type="protein sequence ID" value="KAI9562505.1"/>
    <property type="molecule type" value="Genomic_DNA"/>
</dbReference>
<keyword evidence="1" id="KW-0812">Transmembrane</keyword>
<evidence type="ECO:0000313" key="3">
    <source>
        <dbReference type="Proteomes" id="UP000820818"/>
    </source>
</evidence>
<evidence type="ECO:0000256" key="1">
    <source>
        <dbReference type="SAM" id="Phobius"/>
    </source>
</evidence>
<dbReference type="Proteomes" id="UP000820818">
    <property type="component" value="Linkage Group LG2"/>
</dbReference>
<evidence type="ECO:0000313" key="2">
    <source>
        <dbReference type="EMBL" id="KAI9562505.1"/>
    </source>
</evidence>
<keyword evidence="3" id="KW-1185">Reference proteome</keyword>
<keyword evidence="1" id="KW-0472">Membrane</keyword>
<protein>
    <submittedName>
        <fullName evidence="2">Uncharacterized protein</fullName>
    </submittedName>
</protein>
<name>A0AAD5LI73_9CRUS</name>
<sequence length="139" mass="16693">MQIKTATIIRDVAGLEYYLQQRDNGSPTQSRRNELLYSSIPSRRSESHFLTFPQHFSYPKKKLIEYRNNSHHPAKREKKKNHVGAHHRRLFLFLFIFFARSLRLPFFFFGRTKITKERMHMARSYSERKRGTIMSTGEK</sequence>
<gene>
    <name evidence="2" type="ORF">GHT06_009945</name>
</gene>
<organism evidence="2 3">
    <name type="scientific">Daphnia sinensis</name>
    <dbReference type="NCBI Taxonomy" id="1820382"/>
    <lineage>
        <taxon>Eukaryota</taxon>
        <taxon>Metazoa</taxon>
        <taxon>Ecdysozoa</taxon>
        <taxon>Arthropoda</taxon>
        <taxon>Crustacea</taxon>
        <taxon>Branchiopoda</taxon>
        <taxon>Diplostraca</taxon>
        <taxon>Cladocera</taxon>
        <taxon>Anomopoda</taxon>
        <taxon>Daphniidae</taxon>
        <taxon>Daphnia</taxon>
        <taxon>Daphnia similis group</taxon>
    </lineage>
</organism>
<keyword evidence="1" id="KW-1133">Transmembrane helix</keyword>
<proteinExistence type="predicted"/>
<dbReference type="AlphaFoldDB" id="A0AAD5LI73"/>
<feature type="transmembrane region" description="Helical" evidence="1">
    <location>
        <begin position="90"/>
        <end position="109"/>
    </location>
</feature>
<accession>A0AAD5LI73</accession>
<reference evidence="2 3" key="1">
    <citation type="submission" date="2022-05" db="EMBL/GenBank/DDBJ databases">
        <title>A multi-omics perspective on studying reproductive biology in Daphnia sinensis.</title>
        <authorList>
            <person name="Jia J."/>
        </authorList>
    </citation>
    <scope>NUCLEOTIDE SEQUENCE [LARGE SCALE GENOMIC DNA]</scope>
    <source>
        <strain evidence="2 3">WSL</strain>
    </source>
</reference>